<evidence type="ECO:0000313" key="5">
    <source>
        <dbReference type="Proteomes" id="UP000284842"/>
    </source>
</evidence>
<feature type="compositionally biased region" description="Polar residues" evidence="1">
    <location>
        <begin position="127"/>
        <end position="136"/>
    </location>
</feature>
<keyword evidence="2" id="KW-0472">Membrane</keyword>
<feature type="compositionally biased region" description="Basic and acidic residues" evidence="1">
    <location>
        <begin position="101"/>
        <end position="110"/>
    </location>
</feature>
<dbReference type="InterPro" id="IPR024079">
    <property type="entry name" value="MetalloPept_cat_dom_sf"/>
</dbReference>
<evidence type="ECO:0000256" key="2">
    <source>
        <dbReference type="SAM" id="Phobius"/>
    </source>
</evidence>
<feature type="compositionally biased region" description="Polar residues" evidence="1">
    <location>
        <begin position="155"/>
        <end position="167"/>
    </location>
</feature>
<dbReference type="AlphaFoldDB" id="A0A409WQ25"/>
<feature type="compositionally biased region" description="Acidic residues" evidence="1">
    <location>
        <begin position="90"/>
        <end position="100"/>
    </location>
</feature>
<dbReference type="InterPro" id="IPR006073">
    <property type="entry name" value="GTP-bd"/>
</dbReference>
<sequence length="1273" mass="143479">MNHHQPISLLSTTYAGPQFEDMITVLFNISRSRGRLDTISLTSDMVTNKVKALVARHPDTPNACIAGNTVFYPQVTIAEPMSLLVVHDLDEDDSDDDDDSTRDSEAHELLTDDDGNADGLSNHHNLDTNNDGNNSEFSEHEAASHDDNAAGPSDTKVSATGNNANTQTHDRQNEDIELVISKSFEELTKLQECTCFSVVYENTTTNRKEETFDVIRGVTDILVNAILEEAFHPCFVGIGIKIDKAHIDDIEFQIQQILRQLIKTTTNLPSDPSKLTNFRIALEVICNPSSTNFEMTSLDDISEILNAKKGRFTVEWTESQPLFWKHKRGKSLPNFQSSISINHLSRLLGPTGTGKSSFIEAIAGNDQKLAISGGTLESVTHEVQVYKITNMHYKAYNPWPLYIIDTPGFLDSKISEVEVVNKIKRWQIKSKAYINYIYYFSRITDTRIPGSGKRLIKLMKSLISIRDFVFDSVIVTSMWDTLHKEEAMNRAESHFVQLRDVIWRDLIEDDDTWNLQGNVKMGAKIAKFNNTPASAIEILQSSGFCPVSLEDDTFNIHKGSVISPLLFKELLDRIESSSQHRRSVQQEIIELITNPDQGLESCLNSTLKEVDSCLRDYLRQLLKFSPPPHGIDTNPQIVAYQCLLDITLGSQAFMHAIESSLSQLPTSPSSSARAVELKAMLQVAKTDFQRAYFSFRDFKSSYPKLKLPASSPINLSTSERIKWDIFKYLHMHADRDGGGFMDDPYADLGIFLFDELCFHTFISSHLSPFNIDTSNTGLSIFSPSIACIAIASPRQRLRNHSPKIMSHYLYITVHIFADYIVFIFIVPFRTHFSLTILFPPPSTYAVTMLSFLLATSSRFSLNAVVVRLQTESNVSVVIDAPPYNQRSEIVLANPLPFKPDFGGDEPLGHLKDIIQSSFLEAAAQVAEMKVVIRAAMKGDEDALWKIHNVFGPKVDLSEMEDVVEFMDGLIMDIAEYDVDLGANVLASTGSDGLLLARLWFNKTGSNSYKRALTLIHEATHMMRGRRSTDDYFEWSTSGKYLVTNNNKGPVCGYMHQQYWTAVKYLMDEAWRNADSWGVFGYYVLYGCLPPELPRNPDWPPHFNPNFTPRISQQQHAPFPALQSGSVPAWVADWRRQGKITYGGVAHSLPLDPNFHSSQDGPAYHDSHYYAPQYTNDYVSHTGPLHEPAWVQDGKKAGKIPSHNPPQYYYNMPIVQSSASSGYLPPQNHKPEPAWVAILRKTGRLPDEAPPRTFVFYDKQPPEPRSKRSRRKRH</sequence>
<dbReference type="InterPro" id="IPR027417">
    <property type="entry name" value="P-loop_NTPase"/>
</dbReference>
<reference evidence="4 5" key="1">
    <citation type="journal article" date="2018" name="Evol. Lett.">
        <title>Horizontal gene cluster transfer increased hallucinogenic mushroom diversity.</title>
        <authorList>
            <person name="Reynolds H.T."/>
            <person name="Vijayakumar V."/>
            <person name="Gluck-Thaler E."/>
            <person name="Korotkin H.B."/>
            <person name="Matheny P.B."/>
            <person name="Slot J.C."/>
        </authorList>
    </citation>
    <scope>NUCLEOTIDE SEQUENCE [LARGE SCALE GENOMIC DNA]</scope>
    <source>
        <strain evidence="4 5">2629</strain>
    </source>
</reference>
<dbReference type="Gene3D" id="3.40.50.300">
    <property type="entry name" value="P-loop containing nucleotide triphosphate hydrolases"/>
    <property type="match status" value="1"/>
</dbReference>
<dbReference type="EMBL" id="NHTK01005351">
    <property type="protein sequence ID" value="PPQ80591.1"/>
    <property type="molecule type" value="Genomic_DNA"/>
</dbReference>
<keyword evidence="5" id="KW-1185">Reference proteome</keyword>
<gene>
    <name evidence="4" type="ORF">CVT24_002714</name>
</gene>
<dbReference type="Proteomes" id="UP000284842">
    <property type="component" value="Unassembled WGS sequence"/>
</dbReference>
<dbReference type="SUPFAM" id="SSF52540">
    <property type="entry name" value="P-loop containing nucleoside triphosphate hydrolases"/>
    <property type="match status" value="1"/>
</dbReference>
<dbReference type="InParanoid" id="A0A409WQ25"/>
<dbReference type="GO" id="GO:0005525">
    <property type="term" value="F:GTP binding"/>
    <property type="evidence" value="ECO:0007669"/>
    <property type="project" value="InterPro"/>
</dbReference>
<keyword evidence="2" id="KW-0812">Transmembrane</keyword>
<feature type="domain" description="G" evidence="3">
    <location>
        <begin position="347"/>
        <end position="425"/>
    </location>
</feature>
<proteinExistence type="predicted"/>
<comment type="caution">
    <text evidence="4">The sequence shown here is derived from an EMBL/GenBank/DDBJ whole genome shotgun (WGS) entry which is preliminary data.</text>
</comment>
<name>A0A409WQ25_9AGAR</name>
<evidence type="ECO:0000256" key="1">
    <source>
        <dbReference type="SAM" id="MobiDB-lite"/>
    </source>
</evidence>
<feature type="transmembrane region" description="Helical" evidence="2">
    <location>
        <begin position="832"/>
        <end position="854"/>
    </location>
</feature>
<evidence type="ECO:0000259" key="3">
    <source>
        <dbReference type="Pfam" id="PF01926"/>
    </source>
</evidence>
<accession>A0A409WQ25</accession>
<dbReference type="Pfam" id="PF01926">
    <property type="entry name" value="MMR_HSR1"/>
    <property type="match status" value="1"/>
</dbReference>
<keyword evidence="2" id="KW-1133">Transmembrane helix</keyword>
<protein>
    <recommendedName>
        <fullName evidence="3">G domain-containing protein</fullName>
    </recommendedName>
</protein>
<feature type="region of interest" description="Disordered" evidence="1">
    <location>
        <begin position="1244"/>
        <end position="1273"/>
    </location>
</feature>
<dbReference type="GO" id="GO:0008237">
    <property type="term" value="F:metallopeptidase activity"/>
    <property type="evidence" value="ECO:0007669"/>
    <property type="project" value="InterPro"/>
</dbReference>
<feature type="transmembrane region" description="Helical" evidence="2">
    <location>
        <begin position="805"/>
        <end position="826"/>
    </location>
</feature>
<feature type="region of interest" description="Disordered" evidence="1">
    <location>
        <begin position="90"/>
        <end position="174"/>
    </location>
</feature>
<organism evidence="4 5">
    <name type="scientific">Panaeolus cyanescens</name>
    <dbReference type="NCBI Taxonomy" id="181874"/>
    <lineage>
        <taxon>Eukaryota</taxon>
        <taxon>Fungi</taxon>
        <taxon>Dikarya</taxon>
        <taxon>Basidiomycota</taxon>
        <taxon>Agaricomycotina</taxon>
        <taxon>Agaricomycetes</taxon>
        <taxon>Agaricomycetidae</taxon>
        <taxon>Agaricales</taxon>
        <taxon>Agaricineae</taxon>
        <taxon>Galeropsidaceae</taxon>
        <taxon>Panaeolus</taxon>
    </lineage>
</organism>
<dbReference type="OrthoDB" id="2611327at2759"/>
<evidence type="ECO:0000313" key="4">
    <source>
        <dbReference type="EMBL" id="PPQ80591.1"/>
    </source>
</evidence>
<dbReference type="Gene3D" id="3.40.390.10">
    <property type="entry name" value="Collagenase (Catalytic Domain)"/>
    <property type="match status" value="1"/>
</dbReference>
<feature type="compositionally biased region" description="Basic and acidic residues" evidence="1">
    <location>
        <begin position="137"/>
        <end position="148"/>
    </location>
</feature>